<keyword evidence="2" id="KW-0812">Transmembrane</keyword>
<evidence type="ECO:0000256" key="1">
    <source>
        <dbReference type="SAM" id="MobiDB-lite"/>
    </source>
</evidence>
<organism evidence="5 6">
    <name type="scientific">Paenibacillus solisilvae</name>
    <dbReference type="NCBI Taxonomy" id="2486751"/>
    <lineage>
        <taxon>Bacteria</taxon>
        <taxon>Bacillati</taxon>
        <taxon>Bacillota</taxon>
        <taxon>Bacilli</taxon>
        <taxon>Bacillales</taxon>
        <taxon>Paenibacillaceae</taxon>
        <taxon>Paenibacillus</taxon>
    </lineage>
</organism>
<proteinExistence type="predicted"/>
<feature type="domain" description="DUF4349" evidence="4">
    <location>
        <begin position="113"/>
        <end position="329"/>
    </location>
</feature>
<keyword evidence="3" id="KW-0732">Signal</keyword>
<feature type="region of interest" description="Disordered" evidence="1">
    <location>
        <begin position="27"/>
        <end position="84"/>
    </location>
</feature>
<evidence type="ECO:0000256" key="2">
    <source>
        <dbReference type="SAM" id="Phobius"/>
    </source>
</evidence>
<evidence type="ECO:0000313" key="5">
    <source>
        <dbReference type="EMBL" id="MFC5651695.1"/>
    </source>
</evidence>
<dbReference type="Pfam" id="PF14257">
    <property type="entry name" value="DUF4349"/>
    <property type="match status" value="1"/>
</dbReference>
<dbReference type="EMBL" id="JBHSOW010000080">
    <property type="protein sequence ID" value="MFC5651695.1"/>
    <property type="molecule type" value="Genomic_DNA"/>
</dbReference>
<evidence type="ECO:0000256" key="3">
    <source>
        <dbReference type="SAM" id="SignalP"/>
    </source>
</evidence>
<protein>
    <submittedName>
        <fullName evidence="5">DUF4349 domain-containing protein</fullName>
    </submittedName>
</protein>
<keyword evidence="2" id="KW-1133">Transmembrane helix</keyword>
<feature type="region of interest" description="Disordered" evidence="1">
    <location>
        <begin position="354"/>
        <end position="374"/>
    </location>
</feature>
<reference evidence="6" key="1">
    <citation type="journal article" date="2019" name="Int. J. Syst. Evol. Microbiol.">
        <title>The Global Catalogue of Microorganisms (GCM) 10K type strain sequencing project: providing services to taxonomists for standard genome sequencing and annotation.</title>
        <authorList>
            <consortium name="The Broad Institute Genomics Platform"/>
            <consortium name="The Broad Institute Genome Sequencing Center for Infectious Disease"/>
            <person name="Wu L."/>
            <person name="Ma J."/>
        </authorList>
    </citation>
    <scope>NUCLEOTIDE SEQUENCE [LARGE SCALE GENOMIC DNA]</scope>
    <source>
        <strain evidence="6">CGMCC 1.3240</strain>
    </source>
</reference>
<sequence length="374" mass="40202">MEERKKGLKWSIAVMAVAVSLLMASGCSSSNKDADTASSNAKSNMSTDNSGTDSSAAMDKTSSTESASVEQSDQSAEPTSNTAAEHANAAGASFGSGLSSSDSTLASEEGMNRKVIYRSNVSMEVGDYAKAQTLLKNIIHVSGSYLLQFADQKTSSEIGGTYTIKVPPSSFDTFLTELEKIKIKDGVFEKTIQGTDVSEEYVDLESRLKARQVVEARLLSFMEKAVKSDDLLRISSELGGVQTEIEQIKGRMRYLDKNVAFSTVELRMYQQMVAAAAVVKEENPAFLDRLQNAMSGSTKVIYAFVQGLFIFLAGALPVLLLVAILGIPVYYAYRSNRRRAAAAGAGTGTAVRVEEQLGLPDPPLTTTNKEEDPN</sequence>
<dbReference type="Proteomes" id="UP001596047">
    <property type="component" value="Unassembled WGS sequence"/>
</dbReference>
<dbReference type="PROSITE" id="PS51257">
    <property type="entry name" value="PROKAR_LIPOPROTEIN"/>
    <property type="match status" value="1"/>
</dbReference>
<accession>A0ABW0W1D8</accession>
<evidence type="ECO:0000313" key="6">
    <source>
        <dbReference type="Proteomes" id="UP001596047"/>
    </source>
</evidence>
<evidence type="ECO:0000259" key="4">
    <source>
        <dbReference type="Pfam" id="PF14257"/>
    </source>
</evidence>
<feature type="compositionally biased region" description="Polar residues" evidence="1">
    <location>
        <begin position="27"/>
        <end position="82"/>
    </location>
</feature>
<name>A0ABW0W1D8_9BACL</name>
<gene>
    <name evidence="5" type="ORF">ACFPYJ_21770</name>
</gene>
<feature type="chain" id="PRO_5046832215" evidence="3">
    <location>
        <begin position="30"/>
        <end position="374"/>
    </location>
</feature>
<dbReference type="InterPro" id="IPR025645">
    <property type="entry name" value="DUF4349"/>
</dbReference>
<comment type="caution">
    <text evidence="5">The sequence shown here is derived from an EMBL/GenBank/DDBJ whole genome shotgun (WGS) entry which is preliminary data.</text>
</comment>
<keyword evidence="2" id="KW-0472">Membrane</keyword>
<dbReference type="RefSeq" id="WP_379190325.1">
    <property type="nucleotide sequence ID" value="NZ_JBHSOW010000080.1"/>
</dbReference>
<feature type="transmembrane region" description="Helical" evidence="2">
    <location>
        <begin position="300"/>
        <end position="333"/>
    </location>
</feature>
<keyword evidence="6" id="KW-1185">Reference proteome</keyword>
<feature type="signal peptide" evidence="3">
    <location>
        <begin position="1"/>
        <end position="29"/>
    </location>
</feature>